<gene>
    <name evidence="2" type="ORF">SacazDRAFT_03073</name>
</gene>
<dbReference type="HOGENOM" id="CLU_053225_2_1_11"/>
<dbReference type="InterPro" id="IPR051790">
    <property type="entry name" value="Cytochrome_c-biogenesis_DsbD"/>
</dbReference>
<dbReference type="Proteomes" id="UP000004705">
    <property type="component" value="Chromosome"/>
</dbReference>
<feature type="transmembrane region" description="Helical" evidence="1">
    <location>
        <begin position="193"/>
        <end position="218"/>
    </location>
</feature>
<organism evidence="2 3">
    <name type="scientific">Saccharomonospora azurea NA-128</name>
    <dbReference type="NCBI Taxonomy" id="882081"/>
    <lineage>
        <taxon>Bacteria</taxon>
        <taxon>Bacillati</taxon>
        <taxon>Actinomycetota</taxon>
        <taxon>Actinomycetes</taxon>
        <taxon>Pseudonocardiales</taxon>
        <taxon>Pseudonocardiaceae</taxon>
        <taxon>Saccharomonospora</taxon>
    </lineage>
</organism>
<proteinExistence type="predicted"/>
<feature type="transmembrane region" description="Helical" evidence="1">
    <location>
        <begin position="151"/>
        <end position="181"/>
    </location>
</feature>
<protein>
    <submittedName>
        <fullName evidence="2">Cytochrome c biogenesis protein</fullName>
    </submittedName>
</protein>
<feature type="transmembrane region" description="Helical" evidence="1">
    <location>
        <begin position="81"/>
        <end position="107"/>
    </location>
</feature>
<keyword evidence="1" id="KW-1133">Transmembrane helix</keyword>
<keyword evidence="3" id="KW-1185">Reference proteome</keyword>
<feature type="transmembrane region" description="Helical" evidence="1">
    <location>
        <begin position="119"/>
        <end position="139"/>
    </location>
</feature>
<name>H8GE40_9PSEU</name>
<keyword evidence="1" id="KW-0812">Transmembrane</keyword>
<evidence type="ECO:0000313" key="2">
    <source>
        <dbReference type="EMBL" id="EHY89955.1"/>
    </source>
</evidence>
<dbReference type="EMBL" id="CM001466">
    <property type="protein sequence ID" value="EHY89955.1"/>
    <property type="molecule type" value="Genomic_DNA"/>
</dbReference>
<sequence>MGFTRTTFPTLRRVNAVTELAASGPLLLAAGLSLLAGAISFASPCVVPLVPGYLAYLAALVGADAPAVSTGEGRKKGRLAVVGAAALFVLGFTVVFAASVGGLVWLADVLWVNEELFQRIGGVVIIAMAFVFLGFFPALQRDARIHRVPRMGVWGAPVLGAVFGLGWTPCIGPTLSGVLMLATASGATGARGLLLVLLYCLGLGLPFILLAAGARWAVGAADWLRRHGRTVQIVGGAMLLVVGVLLVTGLWGELTGWMRDAFIADVEMPL</sequence>
<dbReference type="PANTHER" id="PTHR31272:SF4">
    <property type="entry name" value="CYTOCHROME C-TYPE BIOGENESIS PROTEIN HI_1454-RELATED"/>
    <property type="match status" value="1"/>
</dbReference>
<dbReference type="PANTHER" id="PTHR31272">
    <property type="entry name" value="CYTOCHROME C-TYPE BIOGENESIS PROTEIN HI_1454-RELATED"/>
    <property type="match status" value="1"/>
</dbReference>
<keyword evidence="1" id="KW-0472">Membrane</keyword>
<dbReference type="AlphaFoldDB" id="H8GE40"/>
<feature type="transmembrane region" description="Helical" evidence="1">
    <location>
        <begin position="230"/>
        <end position="251"/>
    </location>
</feature>
<reference evidence="2 3" key="1">
    <citation type="journal article" date="2012" name="Stand. Genomic Sci.">
        <title>Genome sequence of the soil bacterium Saccharomonospora azurea type strain (NA-128(T)).</title>
        <authorList>
            <person name="Klenk H.P."/>
            <person name="Held B."/>
            <person name="Lucas S."/>
            <person name="Lapidus A."/>
            <person name="Copeland A."/>
            <person name="Hammon N."/>
            <person name="Pitluck S."/>
            <person name="Goodwin L.A."/>
            <person name="Han C."/>
            <person name="Tapia R."/>
            <person name="Brambilla E.M."/>
            <person name="Potter G."/>
            <person name="Land M."/>
            <person name="Ivanova N."/>
            <person name="Rohde M."/>
            <person name="Goker M."/>
            <person name="Detter J.C."/>
            <person name="Kyrpides N.C."/>
            <person name="Woyke T."/>
        </authorList>
    </citation>
    <scope>NUCLEOTIDE SEQUENCE [LARGE SCALE GENOMIC DNA]</scope>
    <source>
        <strain evidence="2 3">NA-128</strain>
    </source>
</reference>
<evidence type="ECO:0000256" key="1">
    <source>
        <dbReference type="SAM" id="Phobius"/>
    </source>
</evidence>
<accession>H8GE40</accession>
<feature type="transmembrane region" description="Helical" evidence="1">
    <location>
        <begin position="52"/>
        <end position="69"/>
    </location>
</feature>
<evidence type="ECO:0000313" key="3">
    <source>
        <dbReference type="Proteomes" id="UP000004705"/>
    </source>
</evidence>